<name>A0ABW6H9I9_9ACTN</name>
<dbReference type="Proteomes" id="UP001599756">
    <property type="component" value="Unassembled WGS sequence"/>
</dbReference>
<sequence length="163" mass="18459">MDTIDSPEWSDNPRLNGWLAAQREAFPAWAREAGGEWDFSPASLDRLEALVRGRFGSYEEADAASGDPFMTVAAWYVGEVQVREFGAVWKCAPVPGPGHYARTRPLVTMPKDQLTEEERERLREAEELYESDWPLCNPADELVALFARGPGARLRDVLEQYER</sequence>
<proteinExistence type="predicted"/>
<dbReference type="EMBL" id="JBHYTS010000032">
    <property type="protein sequence ID" value="MFE1752915.1"/>
    <property type="molecule type" value="Genomic_DNA"/>
</dbReference>
<evidence type="ECO:0000313" key="2">
    <source>
        <dbReference type="Proteomes" id="UP001599756"/>
    </source>
</evidence>
<dbReference type="RefSeq" id="WP_381811973.1">
    <property type="nucleotide sequence ID" value="NZ_JBHYTS010000032.1"/>
</dbReference>
<accession>A0ABW6H9I9</accession>
<protein>
    <submittedName>
        <fullName evidence="1">Uncharacterized protein</fullName>
    </submittedName>
</protein>
<organism evidence="1 2">
    <name type="scientific">Streptomyces anandii</name>
    <dbReference type="NCBI Taxonomy" id="285454"/>
    <lineage>
        <taxon>Bacteria</taxon>
        <taxon>Bacillati</taxon>
        <taxon>Actinomycetota</taxon>
        <taxon>Actinomycetes</taxon>
        <taxon>Kitasatosporales</taxon>
        <taxon>Streptomycetaceae</taxon>
        <taxon>Streptomyces</taxon>
    </lineage>
</organism>
<reference evidence="1 2" key="1">
    <citation type="submission" date="2024-09" db="EMBL/GenBank/DDBJ databases">
        <title>The Natural Products Discovery Center: Release of the First 8490 Sequenced Strains for Exploring Actinobacteria Biosynthetic Diversity.</title>
        <authorList>
            <person name="Kalkreuter E."/>
            <person name="Kautsar S.A."/>
            <person name="Yang D."/>
            <person name="Bader C.D."/>
            <person name="Teijaro C.N."/>
            <person name="Fluegel L."/>
            <person name="Davis C.M."/>
            <person name="Simpson J.R."/>
            <person name="Lauterbach L."/>
            <person name="Steele A.D."/>
            <person name="Gui C."/>
            <person name="Meng S."/>
            <person name="Li G."/>
            <person name="Viehrig K."/>
            <person name="Ye F."/>
            <person name="Su P."/>
            <person name="Kiefer A.F."/>
            <person name="Nichols A."/>
            <person name="Cepeda A.J."/>
            <person name="Yan W."/>
            <person name="Fan B."/>
            <person name="Jiang Y."/>
            <person name="Adhikari A."/>
            <person name="Zheng C.-J."/>
            <person name="Schuster L."/>
            <person name="Cowan T.M."/>
            <person name="Smanski M.J."/>
            <person name="Chevrette M.G."/>
            <person name="De Carvalho L.P.S."/>
            <person name="Shen B."/>
        </authorList>
    </citation>
    <scope>NUCLEOTIDE SEQUENCE [LARGE SCALE GENOMIC DNA]</scope>
    <source>
        <strain evidence="1 2">NPDC059500</strain>
    </source>
</reference>
<gene>
    <name evidence="1" type="ORF">ACFW88_20625</name>
</gene>
<evidence type="ECO:0000313" key="1">
    <source>
        <dbReference type="EMBL" id="MFE1752915.1"/>
    </source>
</evidence>
<comment type="caution">
    <text evidence="1">The sequence shown here is derived from an EMBL/GenBank/DDBJ whole genome shotgun (WGS) entry which is preliminary data.</text>
</comment>
<keyword evidence="2" id="KW-1185">Reference proteome</keyword>